<evidence type="ECO:0000256" key="1">
    <source>
        <dbReference type="PROSITE-ProRule" id="PRU00169"/>
    </source>
</evidence>
<dbReference type="Proteomes" id="UP001255601">
    <property type="component" value="Unassembled WGS sequence"/>
</dbReference>
<gene>
    <name evidence="3" type="ORF">QE369_000308</name>
</gene>
<evidence type="ECO:0000313" key="3">
    <source>
        <dbReference type="EMBL" id="MDR6100130.1"/>
    </source>
</evidence>
<evidence type="ECO:0000313" key="4">
    <source>
        <dbReference type="Proteomes" id="UP001255601"/>
    </source>
</evidence>
<dbReference type="RefSeq" id="WP_309769267.1">
    <property type="nucleotide sequence ID" value="NZ_JAVIZC010000001.1"/>
</dbReference>
<dbReference type="InterPro" id="IPR011006">
    <property type="entry name" value="CheY-like_superfamily"/>
</dbReference>
<name>A0AAJ2BIA5_9HYPH</name>
<dbReference type="Gene3D" id="3.40.50.2300">
    <property type="match status" value="1"/>
</dbReference>
<keyword evidence="1" id="KW-0597">Phosphoprotein</keyword>
<organism evidence="3 4">
    <name type="scientific">Agrobacterium larrymoorei</name>
    <dbReference type="NCBI Taxonomy" id="160699"/>
    <lineage>
        <taxon>Bacteria</taxon>
        <taxon>Pseudomonadati</taxon>
        <taxon>Pseudomonadota</taxon>
        <taxon>Alphaproteobacteria</taxon>
        <taxon>Hyphomicrobiales</taxon>
        <taxon>Rhizobiaceae</taxon>
        <taxon>Rhizobium/Agrobacterium group</taxon>
        <taxon>Agrobacterium</taxon>
    </lineage>
</organism>
<dbReference type="EMBL" id="JAVIZC010000001">
    <property type="protein sequence ID" value="MDR6100130.1"/>
    <property type="molecule type" value="Genomic_DNA"/>
</dbReference>
<dbReference type="InterPro" id="IPR001789">
    <property type="entry name" value="Sig_transdc_resp-reg_receiver"/>
</dbReference>
<dbReference type="SUPFAM" id="SSF52172">
    <property type="entry name" value="CheY-like"/>
    <property type="match status" value="1"/>
</dbReference>
<sequence length="128" mass="14209">MQINDFFYLLEKKILIMDGHEGVCDASKRQFALSGVSIIGPVASVKDVSRAVSFHEPDAVIIDIRADDCDIVEIADRLDNLKIPFVFAAISTNKRDFVREGFNLNGDVAELRKITRALFLNAVSDVIP</sequence>
<dbReference type="PROSITE" id="PS50110">
    <property type="entry name" value="RESPONSE_REGULATORY"/>
    <property type="match status" value="1"/>
</dbReference>
<comment type="caution">
    <text evidence="3">The sequence shown here is derived from an EMBL/GenBank/DDBJ whole genome shotgun (WGS) entry which is preliminary data.</text>
</comment>
<dbReference type="AlphaFoldDB" id="A0AAJ2BIA5"/>
<keyword evidence="3" id="KW-0238">DNA-binding</keyword>
<protein>
    <submittedName>
        <fullName evidence="3">DNA-binding NarL/FixJ family response regulator</fullName>
    </submittedName>
</protein>
<feature type="domain" description="Response regulatory" evidence="2">
    <location>
        <begin position="13"/>
        <end position="127"/>
    </location>
</feature>
<dbReference type="GO" id="GO:0003677">
    <property type="term" value="F:DNA binding"/>
    <property type="evidence" value="ECO:0007669"/>
    <property type="project" value="UniProtKB-KW"/>
</dbReference>
<accession>A0AAJ2BIA5</accession>
<proteinExistence type="predicted"/>
<feature type="modified residue" description="4-aspartylphosphate" evidence="1">
    <location>
        <position position="63"/>
    </location>
</feature>
<evidence type="ECO:0000259" key="2">
    <source>
        <dbReference type="PROSITE" id="PS50110"/>
    </source>
</evidence>
<dbReference type="GO" id="GO:0000160">
    <property type="term" value="P:phosphorelay signal transduction system"/>
    <property type="evidence" value="ECO:0007669"/>
    <property type="project" value="InterPro"/>
</dbReference>
<reference evidence="3" key="1">
    <citation type="submission" date="2023-08" db="EMBL/GenBank/DDBJ databases">
        <title>Functional and genomic diversity of the sorghum phyllosphere microbiome.</title>
        <authorList>
            <person name="Shade A."/>
        </authorList>
    </citation>
    <scope>NUCLEOTIDE SEQUENCE</scope>
    <source>
        <strain evidence="3">SORGH_AS_0974</strain>
    </source>
</reference>